<sequence>MAYIPRLRTLLAICWWVACGVGTSVARANEPVADLDLKAAYVFNFIQFIDWPDSDGTPGNEVTVCVSAFSPLKRSLAALDGKQATKDRTVRVRLLDLQAIRGCRVVIVHNAEVEPVLRVLRTLPASHGILTVSDDITFVNPEIVIALAQQEGRVVFGISPDAATKAGLIISSRLLRLAKGGR</sequence>
<keyword evidence="1" id="KW-0732">Signal</keyword>
<dbReference type="Proteomes" id="UP001148932">
    <property type="component" value="Unassembled WGS sequence"/>
</dbReference>
<evidence type="ECO:0000313" key="2">
    <source>
        <dbReference type="EMBL" id="MDD2176071.1"/>
    </source>
</evidence>
<reference evidence="2" key="1">
    <citation type="submission" date="2022-10" db="EMBL/GenBank/DDBJ databases">
        <title>Description of microaerobic benzene degrading bacteria.</title>
        <authorList>
            <person name="Bedics A."/>
            <person name="Tancsics A."/>
            <person name="Banerjee S."/>
        </authorList>
    </citation>
    <scope>NUCLEOTIDE SEQUENCE</scope>
    <source>
        <strain evidence="2">D2M1</strain>
    </source>
</reference>
<dbReference type="Pfam" id="PF13689">
    <property type="entry name" value="DUF4154"/>
    <property type="match status" value="1"/>
</dbReference>
<evidence type="ECO:0000313" key="3">
    <source>
        <dbReference type="Proteomes" id="UP001148932"/>
    </source>
</evidence>
<organism evidence="2 3">
    <name type="scientific">Acidovorax benzenivorans</name>
    <dbReference type="NCBI Taxonomy" id="2987520"/>
    <lineage>
        <taxon>Bacteria</taxon>
        <taxon>Pseudomonadati</taxon>
        <taxon>Pseudomonadota</taxon>
        <taxon>Betaproteobacteria</taxon>
        <taxon>Burkholderiales</taxon>
        <taxon>Comamonadaceae</taxon>
        <taxon>Acidovorax</taxon>
    </lineage>
</organism>
<dbReference type="PROSITE" id="PS51257">
    <property type="entry name" value="PROKAR_LIPOPROTEIN"/>
    <property type="match status" value="1"/>
</dbReference>
<feature type="chain" id="PRO_5046743504" evidence="1">
    <location>
        <begin position="29"/>
        <end position="182"/>
    </location>
</feature>
<dbReference type="RefSeq" id="WP_274106371.1">
    <property type="nucleotide sequence ID" value="NZ_JAPCKI010000001.1"/>
</dbReference>
<comment type="caution">
    <text evidence="2">The sequence shown here is derived from an EMBL/GenBank/DDBJ whole genome shotgun (WGS) entry which is preliminary data.</text>
</comment>
<accession>A0ABT5RQU7</accession>
<keyword evidence="3" id="KW-1185">Reference proteome</keyword>
<feature type="signal peptide" evidence="1">
    <location>
        <begin position="1"/>
        <end position="28"/>
    </location>
</feature>
<dbReference type="EMBL" id="JAPCKI010000001">
    <property type="protein sequence ID" value="MDD2176071.1"/>
    <property type="molecule type" value="Genomic_DNA"/>
</dbReference>
<dbReference type="InterPro" id="IPR025293">
    <property type="entry name" value="YfiR/HmsC-like"/>
</dbReference>
<evidence type="ECO:0000256" key="1">
    <source>
        <dbReference type="SAM" id="SignalP"/>
    </source>
</evidence>
<name>A0ABT5RQU7_9BURK</name>
<proteinExistence type="predicted"/>
<protein>
    <submittedName>
        <fullName evidence="2">YfiR family protein</fullName>
    </submittedName>
</protein>
<gene>
    <name evidence="2" type="ORF">OIN59_01435</name>
</gene>